<gene>
    <name evidence="8" type="ORF">SDRG_15481</name>
</gene>
<feature type="domain" description="Protein kinase" evidence="7">
    <location>
        <begin position="400"/>
        <end position="655"/>
    </location>
</feature>
<dbReference type="PROSITE" id="PS00107">
    <property type="entry name" value="PROTEIN_KINASE_ATP"/>
    <property type="match status" value="1"/>
</dbReference>
<dbReference type="Proteomes" id="UP000030762">
    <property type="component" value="Unassembled WGS sequence"/>
</dbReference>
<dbReference type="InterPro" id="IPR001245">
    <property type="entry name" value="Ser-Thr/Tyr_kinase_cat_dom"/>
</dbReference>
<protein>
    <submittedName>
        <fullName evidence="8">TKL protein kinase</fullName>
    </submittedName>
</protein>
<comment type="similarity">
    <text evidence="1">Belongs to the protein kinase superfamily. TKL Ser/Thr protein kinase family.</text>
</comment>
<dbReference type="Gene3D" id="3.30.200.20">
    <property type="entry name" value="Phosphorylase Kinase, domain 1"/>
    <property type="match status" value="1"/>
</dbReference>
<dbReference type="RefSeq" id="XP_008619878.1">
    <property type="nucleotide sequence ID" value="XM_008621656.1"/>
</dbReference>
<dbReference type="Pfam" id="PF12796">
    <property type="entry name" value="Ank_2"/>
    <property type="match status" value="2"/>
</dbReference>
<dbReference type="Gene3D" id="1.10.510.10">
    <property type="entry name" value="Transferase(Phosphotransferase) domain 1"/>
    <property type="match status" value="1"/>
</dbReference>
<evidence type="ECO:0000313" key="8">
    <source>
        <dbReference type="EMBL" id="EQC26696.1"/>
    </source>
</evidence>
<evidence type="ECO:0000256" key="1">
    <source>
        <dbReference type="ARBA" id="ARBA00005843"/>
    </source>
</evidence>
<keyword evidence="2" id="KW-0723">Serine/threonine-protein kinase</keyword>
<dbReference type="EMBL" id="JH767224">
    <property type="protein sequence ID" value="EQC26696.1"/>
    <property type="molecule type" value="Genomic_DNA"/>
</dbReference>
<evidence type="ECO:0000256" key="6">
    <source>
        <dbReference type="PROSITE-ProRule" id="PRU10141"/>
    </source>
</evidence>
<dbReference type="PANTHER" id="PTHR44329">
    <property type="entry name" value="SERINE/THREONINE-PROTEIN KINASE TNNI3K-RELATED"/>
    <property type="match status" value="1"/>
</dbReference>
<dbReference type="SUPFAM" id="SSF56112">
    <property type="entry name" value="Protein kinase-like (PK-like)"/>
    <property type="match status" value="1"/>
</dbReference>
<dbReference type="InterPro" id="IPR017441">
    <property type="entry name" value="Protein_kinase_ATP_BS"/>
</dbReference>
<keyword evidence="5" id="KW-0040">ANK repeat</keyword>
<evidence type="ECO:0000313" key="9">
    <source>
        <dbReference type="Proteomes" id="UP000030762"/>
    </source>
</evidence>
<keyword evidence="8" id="KW-0418">Kinase</keyword>
<organism evidence="8 9">
    <name type="scientific">Saprolegnia diclina (strain VS20)</name>
    <dbReference type="NCBI Taxonomy" id="1156394"/>
    <lineage>
        <taxon>Eukaryota</taxon>
        <taxon>Sar</taxon>
        <taxon>Stramenopiles</taxon>
        <taxon>Oomycota</taxon>
        <taxon>Saprolegniomycetes</taxon>
        <taxon>Saprolegniales</taxon>
        <taxon>Saprolegniaceae</taxon>
        <taxon>Saprolegnia</taxon>
    </lineage>
</organism>
<dbReference type="PROSITE" id="PS50088">
    <property type="entry name" value="ANK_REPEAT"/>
    <property type="match status" value="2"/>
</dbReference>
<dbReference type="GeneID" id="19956208"/>
<dbReference type="InterPro" id="IPR051681">
    <property type="entry name" value="Ser/Thr_Kinases-Pseudokinases"/>
</dbReference>
<evidence type="ECO:0000256" key="5">
    <source>
        <dbReference type="PROSITE-ProRule" id="PRU00023"/>
    </source>
</evidence>
<evidence type="ECO:0000256" key="3">
    <source>
        <dbReference type="ARBA" id="ARBA00022741"/>
    </source>
</evidence>
<sequence>MGETLLYYAETCGNDNVVQLLRDAPRLRDTTMLLTALDEKRFADALQILEQNTINPNLSDSNGSSLVQLVLATQDIPLLQELVNKPKLNLNETTRALAQTSDAVKTLFLHAASTNDASVVEKLLSLGIRPTYTNEHGETALHVAAARGHGAVVTCLLDFANDEAYVNTINHAGESALFVAAAHGRAFVVKSLLGAHASPHCVAKNGRTLLHAAVISGDASILDHLLTLCSKAVDACDALGQTALHLAAANGHASAVQLLVDAKASVFATTSAGETPRMLAKELGVIAFLEMVEHRVKDELLETIKKHTYDPMLTLLAHGIDPNTTNEAGDSLLHLAVRGNNPKALDALLKVPGIRMDVRNLAGVTPLLLAVRDGCRHLAKMLHKAKHSVLPDVPASAIEIDTSRVLGAGSFGVVYRGTYNGRSVAVKTPAKASCIPDLIDEMETMQRCNSPFVLQLLAVSGASTSSPKLVLEYMDAGDLRSYLDAKRLGQPTKVNVSTLEVAWVVANALADLHEAGLLHRDLKSENVLLCSENYIKLADLGIARECKSKMTTGKGTPYWTAPEVYTSGSNYSFAADIYAFGVILSELDTLLLPYADVPGINFWGIMDRVRNGTLRPSLTPTCAPWLKELATACFASDPAQRPTAHDVVNVLERQLNHANSEMPPTLLRRKPSASTPLIAQVAPVSRQHDVSSGSSAPLSASHLLSRIPEVELTPHESPPESGNAKTDAGGSIEKVVANDLICQRCTATNSFLDDACETCHESLPPSSQRLALFVERLEVAAAQGLRVESTIPCHTCSTAYPMTTAECDDCGDAFPADTVKIRMLLKRLELARSSNPIV</sequence>
<dbReference type="Gene3D" id="1.25.40.20">
    <property type="entry name" value="Ankyrin repeat-containing domain"/>
    <property type="match status" value="4"/>
</dbReference>
<evidence type="ECO:0000259" key="7">
    <source>
        <dbReference type="PROSITE" id="PS50011"/>
    </source>
</evidence>
<dbReference type="SUPFAM" id="SSF48403">
    <property type="entry name" value="Ankyrin repeat"/>
    <property type="match status" value="2"/>
</dbReference>
<dbReference type="PANTHER" id="PTHR44329:SF214">
    <property type="entry name" value="PROTEIN KINASE DOMAIN-CONTAINING PROTEIN"/>
    <property type="match status" value="1"/>
</dbReference>
<proteinExistence type="inferred from homology"/>
<name>T0PWR9_SAPDV</name>
<dbReference type="SMART" id="SM00248">
    <property type="entry name" value="ANK"/>
    <property type="match status" value="9"/>
</dbReference>
<dbReference type="InterPro" id="IPR000719">
    <property type="entry name" value="Prot_kinase_dom"/>
</dbReference>
<dbReference type="GO" id="GO:0004674">
    <property type="term" value="F:protein serine/threonine kinase activity"/>
    <property type="evidence" value="ECO:0007669"/>
    <property type="project" value="UniProtKB-KW"/>
</dbReference>
<dbReference type="SMART" id="SM00220">
    <property type="entry name" value="S_TKc"/>
    <property type="match status" value="1"/>
</dbReference>
<keyword evidence="8" id="KW-0808">Transferase</keyword>
<evidence type="ECO:0000256" key="2">
    <source>
        <dbReference type="ARBA" id="ARBA00022527"/>
    </source>
</evidence>
<dbReference type="PROSITE" id="PS50297">
    <property type="entry name" value="ANK_REP_REGION"/>
    <property type="match status" value="2"/>
</dbReference>
<dbReference type="InParanoid" id="T0PWR9"/>
<feature type="repeat" description="ANK" evidence="5">
    <location>
        <begin position="239"/>
        <end position="271"/>
    </location>
</feature>
<dbReference type="Pfam" id="PF13637">
    <property type="entry name" value="Ank_4"/>
    <property type="match status" value="1"/>
</dbReference>
<dbReference type="PROSITE" id="PS00108">
    <property type="entry name" value="PROTEIN_KINASE_ST"/>
    <property type="match status" value="1"/>
</dbReference>
<dbReference type="VEuPathDB" id="FungiDB:SDRG_15481"/>
<dbReference type="eggNOG" id="KOG4177">
    <property type="taxonomic scope" value="Eukaryota"/>
</dbReference>
<dbReference type="GO" id="GO:0005524">
    <property type="term" value="F:ATP binding"/>
    <property type="evidence" value="ECO:0007669"/>
    <property type="project" value="UniProtKB-UniRule"/>
</dbReference>
<dbReference type="OrthoDB" id="41771at2759"/>
<dbReference type="Pfam" id="PF07714">
    <property type="entry name" value="PK_Tyr_Ser-Thr"/>
    <property type="match status" value="1"/>
</dbReference>
<dbReference type="InterPro" id="IPR008271">
    <property type="entry name" value="Ser/Thr_kinase_AS"/>
</dbReference>
<dbReference type="PROSITE" id="PS50011">
    <property type="entry name" value="PROTEIN_KINASE_DOM"/>
    <property type="match status" value="1"/>
</dbReference>
<feature type="repeat" description="ANK" evidence="5">
    <location>
        <begin position="136"/>
        <end position="168"/>
    </location>
</feature>
<accession>T0PWR9</accession>
<dbReference type="InterPro" id="IPR002110">
    <property type="entry name" value="Ankyrin_rpt"/>
</dbReference>
<dbReference type="STRING" id="1156394.T0PWR9"/>
<dbReference type="eggNOG" id="KOG0192">
    <property type="taxonomic scope" value="Eukaryota"/>
</dbReference>
<dbReference type="InterPro" id="IPR036770">
    <property type="entry name" value="Ankyrin_rpt-contain_sf"/>
</dbReference>
<keyword evidence="3 6" id="KW-0547">Nucleotide-binding</keyword>
<keyword evidence="4 6" id="KW-0067">ATP-binding</keyword>
<evidence type="ECO:0000256" key="4">
    <source>
        <dbReference type="ARBA" id="ARBA00022840"/>
    </source>
</evidence>
<reference evidence="8 9" key="1">
    <citation type="submission" date="2012-04" db="EMBL/GenBank/DDBJ databases">
        <title>The Genome Sequence of Saprolegnia declina VS20.</title>
        <authorList>
            <consortium name="The Broad Institute Genome Sequencing Platform"/>
            <person name="Russ C."/>
            <person name="Nusbaum C."/>
            <person name="Tyler B."/>
            <person name="van West P."/>
            <person name="Dieguez-Uribeondo J."/>
            <person name="de Bruijn I."/>
            <person name="Tripathy S."/>
            <person name="Jiang R."/>
            <person name="Young S.K."/>
            <person name="Zeng Q."/>
            <person name="Gargeya S."/>
            <person name="Fitzgerald M."/>
            <person name="Haas B."/>
            <person name="Abouelleil A."/>
            <person name="Alvarado L."/>
            <person name="Arachchi H.M."/>
            <person name="Berlin A."/>
            <person name="Chapman S.B."/>
            <person name="Goldberg J."/>
            <person name="Griggs A."/>
            <person name="Gujja S."/>
            <person name="Hansen M."/>
            <person name="Howarth C."/>
            <person name="Imamovic A."/>
            <person name="Larimer J."/>
            <person name="McCowen C."/>
            <person name="Montmayeur A."/>
            <person name="Murphy C."/>
            <person name="Neiman D."/>
            <person name="Pearson M."/>
            <person name="Priest M."/>
            <person name="Roberts A."/>
            <person name="Saif S."/>
            <person name="Shea T."/>
            <person name="Sisk P."/>
            <person name="Sykes S."/>
            <person name="Wortman J."/>
            <person name="Nusbaum C."/>
            <person name="Birren B."/>
        </authorList>
    </citation>
    <scope>NUCLEOTIDE SEQUENCE [LARGE SCALE GENOMIC DNA]</scope>
    <source>
        <strain evidence="8 9">VS20</strain>
    </source>
</reference>
<dbReference type="InterPro" id="IPR011009">
    <property type="entry name" value="Kinase-like_dom_sf"/>
</dbReference>
<feature type="binding site" evidence="6">
    <location>
        <position position="431"/>
    </location>
    <ligand>
        <name>ATP</name>
        <dbReference type="ChEBI" id="CHEBI:30616"/>
    </ligand>
</feature>
<keyword evidence="9" id="KW-1185">Reference proteome</keyword>
<dbReference type="PRINTS" id="PR00109">
    <property type="entry name" value="TYRKINASE"/>
</dbReference>
<dbReference type="AlphaFoldDB" id="T0PWR9"/>